<accession>A0ABD1UPN6</accession>
<sequence length="106" mass="12175">MELKAKKTQYVTSVNEKESLYYEIDKAKSSFDEISSEVMVEDSLMMSLAAQIKKIQAKMDDCKARLLLRNVTPPRIIKLDNTQIHLLKFLKDVAYVLNTQSPAHQN</sequence>
<keyword evidence="2" id="KW-1185">Reference proteome</keyword>
<organism evidence="1 2">
    <name type="scientific">Abeliophyllum distichum</name>
    <dbReference type="NCBI Taxonomy" id="126358"/>
    <lineage>
        <taxon>Eukaryota</taxon>
        <taxon>Viridiplantae</taxon>
        <taxon>Streptophyta</taxon>
        <taxon>Embryophyta</taxon>
        <taxon>Tracheophyta</taxon>
        <taxon>Spermatophyta</taxon>
        <taxon>Magnoliopsida</taxon>
        <taxon>eudicotyledons</taxon>
        <taxon>Gunneridae</taxon>
        <taxon>Pentapetalae</taxon>
        <taxon>asterids</taxon>
        <taxon>lamiids</taxon>
        <taxon>Lamiales</taxon>
        <taxon>Oleaceae</taxon>
        <taxon>Forsythieae</taxon>
        <taxon>Abeliophyllum</taxon>
    </lineage>
</organism>
<gene>
    <name evidence="1" type="ORF">Adt_12061</name>
</gene>
<evidence type="ECO:0000313" key="2">
    <source>
        <dbReference type="Proteomes" id="UP001604336"/>
    </source>
</evidence>
<dbReference type="Proteomes" id="UP001604336">
    <property type="component" value="Unassembled WGS sequence"/>
</dbReference>
<dbReference type="EMBL" id="JBFOLK010000003">
    <property type="protein sequence ID" value="KAL2527007.1"/>
    <property type="molecule type" value="Genomic_DNA"/>
</dbReference>
<name>A0ABD1UPN6_9LAMI</name>
<evidence type="ECO:0000313" key="1">
    <source>
        <dbReference type="EMBL" id="KAL2527007.1"/>
    </source>
</evidence>
<proteinExistence type="predicted"/>
<protein>
    <submittedName>
        <fullName evidence="1">Uncharacterized protein</fullName>
    </submittedName>
</protein>
<comment type="caution">
    <text evidence="1">The sequence shown here is derived from an EMBL/GenBank/DDBJ whole genome shotgun (WGS) entry which is preliminary data.</text>
</comment>
<dbReference type="AlphaFoldDB" id="A0ABD1UPN6"/>
<reference evidence="2" key="1">
    <citation type="submission" date="2024-07" db="EMBL/GenBank/DDBJ databases">
        <title>Two chromosome-level genome assemblies of Korean endemic species Abeliophyllum distichum and Forsythia ovata (Oleaceae).</title>
        <authorList>
            <person name="Jang H."/>
        </authorList>
    </citation>
    <scope>NUCLEOTIDE SEQUENCE [LARGE SCALE GENOMIC DNA]</scope>
</reference>